<keyword evidence="2 4" id="KW-0521">NADP</keyword>
<dbReference type="RefSeq" id="WP_207347059.1">
    <property type="nucleotide sequence ID" value="NZ_CP076456.1"/>
</dbReference>
<dbReference type="Proteomes" id="UP000680588">
    <property type="component" value="Chromosome"/>
</dbReference>
<dbReference type="PANTHER" id="PTHR21708:SF26">
    <property type="entry name" value="2-DEHYDROPANTOATE 2-REDUCTASE"/>
    <property type="match status" value="1"/>
</dbReference>
<dbReference type="FunFam" id="1.10.1040.10:FF:000017">
    <property type="entry name" value="2-dehydropantoate 2-reductase"/>
    <property type="match status" value="1"/>
</dbReference>
<gene>
    <name evidence="7" type="ORF">KG104_11235</name>
</gene>
<dbReference type="Pfam" id="PF08546">
    <property type="entry name" value="ApbA_C"/>
    <property type="match status" value="1"/>
</dbReference>
<name>A0A975PE54_9MICC</name>
<keyword evidence="4" id="KW-0566">Pantothenate biosynthesis</keyword>
<comment type="pathway">
    <text evidence="4">Cofactor biosynthesis; (R)-pantothenate biosynthesis; (R)-pantoate from 3-methyl-2-oxobutanoate: step 2/2.</text>
</comment>
<dbReference type="GO" id="GO:0015940">
    <property type="term" value="P:pantothenate biosynthetic process"/>
    <property type="evidence" value="ECO:0007669"/>
    <property type="project" value="UniProtKB-KW"/>
</dbReference>
<evidence type="ECO:0000259" key="6">
    <source>
        <dbReference type="Pfam" id="PF08546"/>
    </source>
</evidence>
<dbReference type="EC" id="1.1.1.169" evidence="4"/>
<comment type="function">
    <text evidence="4">Catalyzes the NADPH-dependent reduction of ketopantoate into pantoic acid.</text>
</comment>
<dbReference type="SUPFAM" id="SSF48179">
    <property type="entry name" value="6-phosphogluconate dehydrogenase C-terminal domain-like"/>
    <property type="match status" value="1"/>
</dbReference>
<feature type="domain" description="Ketopantoate reductase N-terminal" evidence="5">
    <location>
        <begin position="3"/>
        <end position="153"/>
    </location>
</feature>
<evidence type="ECO:0000256" key="4">
    <source>
        <dbReference type="RuleBase" id="RU362068"/>
    </source>
</evidence>
<protein>
    <recommendedName>
        <fullName evidence="4">2-dehydropantoate 2-reductase</fullName>
        <ecNumber evidence="4">1.1.1.169</ecNumber>
    </recommendedName>
    <alternativeName>
        <fullName evidence="4">Ketopantoate reductase</fullName>
    </alternativeName>
</protein>
<comment type="catalytic activity">
    <reaction evidence="4">
        <text>(R)-pantoate + NADP(+) = 2-dehydropantoate + NADPH + H(+)</text>
        <dbReference type="Rhea" id="RHEA:16233"/>
        <dbReference type="ChEBI" id="CHEBI:11561"/>
        <dbReference type="ChEBI" id="CHEBI:15378"/>
        <dbReference type="ChEBI" id="CHEBI:15980"/>
        <dbReference type="ChEBI" id="CHEBI:57783"/>
        <dbReference type="ChEBI" id="CHEBI:58349"/>
        <dbReference type="EC" id="1.1.1.169"/>
    </reaction>
</comment>
<keyword evidence="3 4" id="KW-0560">Oxidoreductase</keyword>
<evidence type="ECO:0000259" key="5">
    <source>
        <dbReference type="Pfam" id="PF02558"/>
    </source>
</evidence>
<dbReference type="EMBL" id="CP076456">
    <property type="protein sequence ID" value="QWQ35092.1"/>
    <property type="molecule type" value="Genomic_DNA"/>
</dbReference>
<dbReference type="InterPro" id="IPR003710">
    <property type="entry name" value="ApbA"/>
</dbReference>
<dbReference type="FunFam" id="3.40.50.720:FF:000307">
    <property type="entry name" value="2-dehydropantoate 2-reductase"/>
    <property type="match status" value="1"/>
</dbReference>
<dbReference type="InterPro" id="IPR013752">
    <property type="entry name" value="KPA_reductase"/>
</dbReference>
<sequence>MKIGIIGAGGVGAYFAAALSQAGHDVHLLVTPRHLEPIRDNGIRLTTGDGRDERIPVAGVNTDAAVIGQCDAVIIACKAGSVAEVMSTAFPLLGSDTPVLPLQNGVTAASQITAAAGPGHAIGGLCMIISYLAEPGHVHHVGGQPAVTLGELDGSPSARTRELADALTSAGIAARISRDITTDLWRKFMLITAYGGIGALCRRNVGETRSHPHTRALVEDAMREVADVGTAAGANLTSDDVDITMGHYDAFTPDSTASMQRDLIAGRPSELEEQNGAVVRIAAVHGVAVPINSTIYRALSILDTTSSTAGAGPSS</sequence>
<dbReference type="Gene3D" id="1.10.1040.10">
    <property type="entry name" value="N-(1-d-carboxylethyl)-l-norvaline Dehydrogenase, domain 2"/>
    <property type="match status" value="1"/>
</dbReference>
<evidence type="ECO:0000256" key="2">
    <source>
        <dbReference type="ARBA" id="ARBA00022857"/>
    </source>
</evidence>
<dbReference type="GO" id="GO:0005737">
    <property type="term" value="C:cytoplasm"/>
    <property type="evidence" value="ECO:0007669"/>
    <property type="project" value="TreeGrafter"/>
</dbReference>
<dbReference type="GO" id="GO:0008677">
    <property type="term" value="F:2-dehydropantoate 2-reductase activity"/>
    <property type="evidence" value="ECO:0007669"/>
    <property type="project" value="UniProtKB-EC"/>
</dbReference>
<dbReference type="SUPFAM" id="SSF51735">
    <property type="entry name" value="NAD(P)-binding Rossmann-fold domains"/>
    <property type="match status" value="1"/>
</dbReference>
<accession>A0A975PE54</accession>
<dbReference type="Gene3D" id="3.40.50.720">
    <property type="entry name" value="NAD(P)-binding Rossmann-like Domain"/>
    <property type="match status" value="1"/>
</dbReference>
<feature type="domain" description="Ketopantoate reductase C-terminal" evidence="6">
    <location>
        <begin position="179"/>
        <end position="300"/>
    </location>
</feature>
<dbReference type="Pfam" id="PF02558">
    <property type="entry name" value="ApbA"/>
    <property type="match status" value="1"/>
</dbReference>
<dbReference type="PANTHER" id="PTHR21708">
    <property type="entry name" value="PROBABLE 2-DEHYDROPANTOATE 2-REDUCTASE"/>
    <property type="match status" value="1"/>
</dbReference>
<dbReference type="InterPro" id="IPR013332">
    <property type="entry name" value="KPR_N"/>
</dbReference>
<evidence type="ECO:0000256" key="3">
    <source>
        <dbReference type="ARBA" id="ARBA00023002"/>
    </source>
</evidence>
<dbReference type="InterPro" id="IPR051402">
    <property type="entry name" value="KPR-Related"/>
</dbReference>
<dbReference type="InterPro" id="IPR036291">
    <property type="entry name" value="NAD(P)-bd_dom_sf"/>
</dbReference>
<evidence type="ECO:0000313" key="7">
    <source>
        <dbReference type="EMBL" id="QWQ35092.1"/>
    </source>
</evidence>
<keyword evidence="8" id="KW-1185">Reference proteome</keyword>
<evidence type="ECO:0000256" key="1">
    <source>
        <dbReference type="ARBA" id="ARBA00007870"/>
    </source>
</evidence>
<dbReference type="InterPro" id="IPR008927">
    <property type="entry name" value="6-PGluconate_DH-like_C_sf"/>
</dbReference>
<dbReference type="NCBIfam" id="TIGR00745">
    <property type="entry name" value="apbA_panE"/>
    <property type="match status" value="1"/>
</dbReference>
<organism evidence="7 8">
    <name type="scientific">Arthrobacter sunyaminii</name>
    <dbReference type="NCBI Taxonomy" id="2816859"/>
    <lineage>
        <taxon>Bacteria</taxon>
        <taxon>Bacillati</taxon>
        <taxon>Actinomycetota</taxon>
        <taxon>Actinomycetes</taxon>
        <taxon>Micrococcales</taxon>
        <taxon>Micrococcaceae</taxon>
        <taxon>Arthrobacter</taxon>
    </lineage>
</organism>
<evidence type="ECO:0000313" key="8">
    <source>
        <dbReference type="Proteomes" id="UP000680588"/>
    </source>
</evidence>
<reference evidence="7" key="1">
    <citation type="submission" date="2021-06" db="EMBL/GenBank/DDBJ databases">
        <title>Novel species in genus Arthrobacter.</title>
        <authorList>
            <person name="Zhang G."/>
        </authorList>
    </citation>
    <scope>NUCLEOTIDE SEQUENCE</scope>
    <source>
        <strain evidence="7">Zg-ZUI122</strain>
    </source>
</reference>
<dbReference type="KEGG" id="asun:KG104_11235"/>
<proteinExistence type="inferred from homology"/>
<dbReference type="InterPro" id="IPR013328">
    <property type="entry name" value="6PGD_dom2"/>
</dbReference>
<dbReference type="AlphaFoldDB" id="A0A975PE54"/>
<comment type="similarity">
    <text evidence="1 4">Belongs to the ketopantoate reductase family.</text>
</comment>
<dbReference type="NCBIfam" id="NF005091">
    <property type="entry name" value="PRK06522.2-2"/>
    <property type="match status" value="1"/>
</dbReference>